<dbReference type="Gene3D" id="1.25.40.290">
    <property type="entry name" value="ARM repeat domains"/>
    <property type="match status" value="1"/>
</dbReference>
<dbReference type="InterPro" id="IPR016024">
    <property type="entry name" value="ARM-type_fold"/>
</dbReference>
<dbReference type="PROSITE" id="PS50077">
    <property type="entry name" value="HEAT_REPEAT"/>
    <property type="match status" value="1"/>
</dbReference>
<dbReference type="SUPFAM" id="SSF48371">
    <property type="entry name" value="ARM repeat"/>
    <property type="match status" value="1"/>
</dbReference>
<dbReference type="InterPro" id="IPR021133">
    <property type="entry name" value="HEAT_type_2"/>
</dbReference>
<proteinExistence type="predicted"/>
<dbReference type="Pfam" id="PF08713">
    <property type="entry name" value="DNA_alkylation"/>
    <property type="match status" value="1"/>
</dbReference>
<organism evidence="1 2">
    <name type="scientific">Rhizobium terricola</name>
    <dbReference type="NCBI Taxonomy" id="2728849"/>
    <lineage>
        <taxon>Bacteria</taxon>
        <taxon>Pseudomonadati</taxon>
        <taxon>Pseudomonadota</taxon>
        <taxon>Alphaproteobacteria</taxon>
        <taxon>Hyphomicrobiales</taxon>
        <taxon>Rhizobiaceae</taxon>
        <taxon>Rhizobium/Agrobacterium group</taxon>
        <taxon>Rhizobium</taxon>
    </lineage>
</organism>
<dbReference type="AlphaFoldDB" id="A0A7Y0ASX8"/>
<dbReference type="EMBL" id="JABBGK010000001">
    <property type="protein sequence ID" value="NML72848.1"/>
    <property type="molecule type" value="Genomic_DNA"/>
</dbReference>
<reference evidence="1 2" key="1">
    <citation type="submission" date="2020-04" db="EMBL/GenBank/DDBJ databases">
        <title>Rhizobium sp. S-51 isolated from soil.</title>
        <authorList>
            <person name="Dahal R.H."/>
        </authorList>
    </citation>
    <scope>NUCLEOTIDE SEQUENCE [LARGE SCALE GENOMIC DNA]</scope>
    <source>
        <strain evidence="1 2">S-51</strain>
    </source>
</reference>
<protein>
    <submittedName>
        <fullName evidence="1">DNA alkylation repair protein</fullName>
    </submittedName>
</protein>
<gene>
    <name evidence="1" type="ORF">HHL25_01790</name>
</gene>
<evidence type="ECO:0000313" key="1">
    <source>
        <dbReference type="EMBL" id="NML72848.1"/>
    </source>
</evidence>
<sequence>MAEQLKHLINEATARDTAEAMARAWPAFSATAFLDHVLPRIDALELMQRGQLIADGLRLHLPEDFSQAQPILAACLPDGTGNGLRGWALLSFNQYIAANGLGHLDLALDLLKRLTPHFTAEFGIRPFIHGEQARALAVISGWTKSPDPHVRRLASEGTRPRLPWAMRLPSLVRDPAPILPIIEALIDDGEDYVRRSVANSLNDIAKDHPDLVADFVERHIGDASANRRWLLKHASRTLIKKGHPKALANFGFARLETVTAILAITQTTIPFPGTLEFEVALENKGTARETVMLDYAIHHRRKDGTLSPKVFKGTSLALEAGERKVFGKRHALRPITTRTYYPGEHRLEIAINGAVLAGGAFVLACGAQRGEA</sequence>
<comment type="caution">
    <text evidence="1">The sequence shown here is derived from an EMBL/GenBank/DDBJ whole genome shotgun (WGS) entry which is preliminary data.</text>
</comment>
<dbReference type="InterPro" id="IPR014825">
    <property type="entry name" value="DNA_alkylation"/>
</dbReference>
<name>A0A7Y0ASX8_9HYPH</name>
<dbReference type="RefSeq" id="WP_169586676.1">
    <property type="nucleotide sequence ID" value="NZ_JABBGK010000001.1"/>
</dbReference>
<accession>A0A7Y0ASX8</accession>
<keyword evidence="2" id="KW-1185">Reference proteome</keyword>
<dbReference type="Proteomes" id="UP000541470">
    <property type="component" value="Unassembled WGS sequence"/>
</dbReference>
<evidence type="ECO:0000313" key="2">
    <source>
        <dbReference type="Proteomes" id="UP000541470"/>
    </source>
</evidence>